<comment type="caution">
    <text evidence="2">The sequence shown here is derived from an EMBL/GenBank/DDBJ whole genome shotgun (WGS) entry which is preliminary data.</text>
</comment>
<dbReference type="Proteomes" id="UP000678228">
    <property type="component" value="Unassembled WGS sequence"/>
</dbReference>
<evidence type="ECO:0000256" key="1">
    <source>
        <dbReference type="SAM" id="MobiDB-lite"/>
    </source>
</evidence>
<sequence>MDLEEQAEYRVRGGKREGAGRPTLGTTKKVSITLPDEVWDALEIEKDDETLAGFLREIIMNRH</sequence>
<protein>
    <submittedName>
        <fullName evidence="2">CopG family transcriptional regulator</fullName>
    </submittedName>
</protein>
<reference evidence="2" key="1">
    <citation type="submission" date="2021-03" db="EMBL/GenBank/DDBJ databases">
        <title>Bacillus suaedae sp. nov., isolated from Suaeda aralocaspica.</title>
        <authorList>
            <person name="Lei R.F.R."/>
        </authorList>
    </citation>
    <scope>NUCLEOTIDE SEQUENCE</scope>
    <source>
        <strain evidence="2">YZJH907-2</strain>
    </source>
</reference>
<feature type="region of interest" description="Disordered" evidence="1">
    <location>
        <begin position="1"/>
        <end position="26"/>
    </location>
</feature>
<feature type="compositionally biased region" description="Basic and acidic residues" evidence="1">
    <location>
        <begin position="7"/>
        <end position="19"/>
    </location>
</feature>
<proteinExistence type="predicted"/>
<keyword evidence="3" id="KW-1185">Reference proteome</keyword>
<dbReference type="AlphaFoldDB" id="A0A941AQA5"/>
<gene>
    <name evidence="2" type="ORF">J7W16_21720</name>
</gene>
<accession>A0A941AQA5</accession>
<dbReference type="EMBL" id="JAGKSQ010000024">
    <property type="protein sequence ID" value="MBP3953680.1"/>
    <property type="molecule type" value="Genomic_DNA"/>
</dbReference>
<evidence type="ECO:0000313" key="3">
    <source>
        <dbReference type="Proteomes" id="UP000678228"/>
    </source>
</evidence>
<name>A0A941AQA5_9BACI</name>
<evidence type="ECO:0000313" key="2">
    <source>
        <dbReference type="EMBL" id="MBP3953680.1"/>
    </source>
</evidence>
<organism evidence="2 3">
    <name type="scientific">Halalkalibacter suaedae</name>
    <dbReference type="NCBI Taxonomy" id="2822140"/>
    <lineage>
        <taxon>Bacteria</taxon>
        <taxon>Bacillati</taxon>
        <taxon>Bacillota</taxon>
        <taxon>Bacilli</taxon>
        <taxon>Bacillales</taxon>
        <taxon>Bacillaceae</taxon>
        <taxon>Halalkalibacter</taxon>
    </lineage>
</organism>